<feature type="domain" description="Mur ligase central" evidence="4">
    <location>
        <begin position="109"/>
        <end position="311"/>
    </location>
</feature>
<dbReference type="GO" id="GO:0051301">
    <property type="term" value="P:cell division"/>
    <property type="evidence" value="ECO:0007669"/>
    <property type="project" value="InterPro"/>
</dbReference>
<dbReference type="InterPro" id="IPR004101">
    <property type="entry name" value="Mur_ligase_C"/>
</dbReference>
<reference evidence="5" key="1">
    <citation type="submission" date="2018-06" db="EMBL/GenBank/DDBJ databases">
        <authorList>
            <person name="Zhirakovskaya E."/>
        </authorList>
    </citation>
    <scope>NUCLEOTIDE SEQUENCE</scope>
</reference>
<feature type="domain" description="Mur ligase C-terminal" evidence="3">
    <location>
        <begin position="334"/>
        <end position="458"/>
    </location>
</feature>
<dbReference type="AlphaFoldDB" id="A0A3B0SI05"/>
<protein>
    <submittedName>
        <fullName evidence="5">UDP-N-acetylmuramoylalanyl-D-glutamate--2,6-diaminopimelate ligase</fullName>
        <ecNumber evidence="5">6.3.2.13</ecNumber>
    </submittedName>
</protein>
<evidence type="ECO:0000259" key="4">
    <source>
        <dbReference type="Pfam" id="PF08245"/>
    </source>
</evidence>
<dbReference type="Gene3D" id="3.90.190.20">
    <property type="entry name" value="Mur ligase, C-terminal domain"/>
    <property type="match status" value="1"/>
</dbReference>
<keyword evidence="5" id="KW-0436">Ligase</keyword>
<dbReference type="NCBIfam" id="NF001124">
    <property type="entry name" value="PRK00139.1-2"/>
    <property type="match status" value="1"/>
</dbReference>
<dbReference type="PANTHER" id="PTHR23135:SF4">
    <property type="entry name" value="UDP-N-ACETYLMURAMOYL-L-ALANYL-D-GLUTAMATE--2,6-DIAMINOPIMELATE LIGASE MURE HOMOLOG, CHLOROPLASTIC"/>
    <property type="match status" value="1"/>
</dbReference>
<dbReference type="SUPFAM" id="SSF53623">
    <property type="entry name" value="MurD-like peptide ligases, catalytic domain"/>
    <property type="match status" value="1"/>
</dbReference>
<evidence type="ECO:0000259" key="2">
    <source>
        <dbReference type="Pfam" id="PF01225"/>
    </source>
</evidence>
<name>A0A3B0SI05_9ZZZZ</name>
<dbReference type="GO" id="GO:0008765">
    <property type="term" value="F:UDP-N-acetylmuramoylalanyl-D-glutamate-2,6-diaminopimelate ligase activity"/>
    <property type="evidence" value="ECO:0007669"/>
    <property type="project" value="UniProtKB-EC"/>
</dbReference>
<dbReference type="Pfam" id="PF01225">
    <property type="entry name" value="Mur_ligase"/>
    <property type="match status" value="1"/>
</dbReference>
<accession>A0A3B0SI05</accession>
<organism evidence="5">
    <name type="scientific">hydrothermal vent metagenome</name>
    <dbReference type="NCBI Taxonomy" id="652676"/>
    <lineage>
        <taxon>unclassified sequences</taxon>
        <taxon>metagenomes</taxon>
        <taxon>ecological metagenomes</taxon>
    </lineage>
</organism>
<proteinExistence type="inferred from homology"/>
<dbReference type="InterPro" id="IPR036615">
    <property type="entry name" value="Mur_ligase_C_dom_sf"/>
</dbReference>
<dbReference type="Gene3D" id="3.40.1190.10">
    <property type="entry name" value="Mur-like, catalytic domain"/>
    <property type="match status" value="1"/>
</dbReference>
<dbReference type="EC" id="6.3.2.13" evidence="5"/>
<gene>
    <name evidence="5" type="ORF">MNBD_ALPHA08-1121</name>
</gene>
<evidence type="ECO:0000259" key="3">
    <source>
        <dbReference type="Pfam" id="PF02875"/>
    </source>
</evidence>
<dbReference type="HAMAP" id="MF_00208">
    <property type="entry name" value="MurE"/>
    <property type="match status" value="1"/>
</dbReference>
<evidence type="ECO:0000313" key="5">
    <source>
        <dbReference type="EMBL" id="VAW00557.1"/>
    </source>
</evidence>
<dbReference type="NCBIfam" id="TIGR01085">
    <property type="entry name" value="murE"/>
    <property type="match status" value="1"/>
</dbReference>
<dbReference type="Pfam" id="PF02875">
    <property type="entry name" value="Mur_ligase_C"/>
    <property type="match status" value="1"/>
</dbReference>
<dbReference type="InterPro" id="IPR013221">
    <property type="entry name" value="Mur_ligase_cen"/>
</dbReference>
<dbReference type="EMBL" id="UOEC01000177">
    <property type="protein sequence ID" value="VAW00557.1"/>
    <property type="molecule type" value="Genomic_DNA"/>
</dbReference>
<dbReference type="GO" id="GO:0005524">
    <property type="term" value="F:ATP binding"/>
    <property type="evidence" value="ECO:0007669"/>
    <property type="project" value="InterPro"/>
</dbReference>
<dbReference type="InterPro" id="IPR036565">
    <property type="entry name" value="Mur-like_cat_sf"/>
</dbReference>
<dbReference type="InterPro" id="IPR005761">
    <property type="entry name" value="UDP-N-AcMur-Glu-dNH2Pim_ligase"/>
</dbReference>
<sequence>MIKTLKALCNGIVDIDPGFDKIEISGISADSREIKAGYLFAALPGTVVDGVQFVGKAIENGAVAVLVSSQAKIDVGDDIAVLRADHPRATLAHMAARFFETQPDCVAAVTGTNGKSSVVAFVRQMWEAMGMRAASLGTVGIDYPGGFKKLEHTTPDPVALHRALAKLAKDHVDHLALEASSHGLEQKRLDGIKICVGAFTNFSQDHLDYHKTFEAYFAAKMRLFDELLCTGCAAVLNADCQDADKVRAHMEKRGARIVSVGRNGDDLELLEQTRLGLGQVLKIKGREQTYKVFLPLVGEFQASNALVAAGMVIAAGGSEAVAVKTFENLKGAKGRLELVDRTKDGAAIFVDFAHTPEALKLSLKALRPLADNKLVVVFGCGGDRDKGKRPLMGKVAAQLADVVYVTDDNPRGEDPAQIRAEAMVGCPDATDIGDRQLAISKAIGKLKKGDVLLIAGKGHEEGQIVGDKTIAFSDHEAVRIAMEGAAA</sequence>
<dbReference type="InterPro" id="IPR000713">
    <property type="entry name" value="Mur_ligase_N"/>
</dbReference>
<dbReference type="SUPFAM" id="SSF53244">
    <property type="entry name" value="MurD-like peptide ligases, peptide-binding domain"/>
    <property type="match status" value="1"/>
</dbReference>
<dbReference type="GO" id="GO:0008360">
    <property type="term" value="P:regulation of cell shape"/>
    <property type="evidence" value="ECO:0007669"/>
    <property type="project" value="InterPro"/>
</dbReference>
<dbReference type="Gene3D" id="3.40.1390.10">
    <property type="entry name" value="MurE/MurF, N-terminal domain"/>
    <property type="match status" value="1"/>
</dbReference>
<comment type="similarity">
    <text evidence="1">Belongs to the MurCDEF family. MurE subfamily.</text>
</comment>
<feature type="domain" description="Mur ligase N-terminal catalytic" evidence="2">
    <location>
        <begin position="23"/>
        <end position="92"/>
    </location>
</feature>
<evidence type="ECO:0000256" key="1">
    <source>
        <dbReference type="ARBA" id="ARBA00005898"/>
    </source>
</evidence>
<dbReference type="GO" id="GO:0005737">
    <property type="term" value="C:cytoplasm"/>
    <property type="evidence" value="ECO:0007669"/>
    <property type="project" value="InterPro"/>
</dbReference>
<dbReference type="NCBIfam" id="NF001126">
    <property type="entry name" value="PRK00139.1-4"/>
    <property type="match status" value="1"/>
</dbReference>
<dbReference type="SUPFAM" id="SSF63418">
    <property type="entry name" value="MurE/MurF N-terminal domain"/>
    <property type="match status" value="1"/>
</dbReference>
<dbReference type="Pfam" id="PF08245">
    <property type="entry name" value="Mur_ligase_M"/>
    <property type="match status" value="1"/>
</dbReference>
<dbReference type="InterPro" id="IPR035911">
    <property type="entry name" value="MurE/MurF_N"/>
</dbReference>
<dbReference type="PANTHER" id="PTHR23135">
    <property type="entry name" value="MUR LIGASE FAMILY MEMBER"/>
    <property type="match status" value="1"/>
</dbReference>